<feature type="transmembrane region" description="Helical" evidence="6">
    <location>
        <begin position="293"/>
        <end position="312"/>
    </location>
</feature>
<evidence type="ECO:0000256" key="6">
    <source>
        <dbReference type="SAM" id="Phobius"/>
    </source>
</evidence>
<feature type="transmembrane region" description="Helical" evidence="6">
    <location>
        <begin position="84"/>
        <end position="102"/>
    </location>
</feature>
<dbReference type="PANTHER" id="PTHR30250:SF11">
    <property type="entry name" value="O-ANTIGEN TRANSPORTER-RELATED"/>
    <property type="match status" value="1"/>
</dbReference>
<reference evidence="7 8" key="1">
    <citation type="submission" date="2016-11" db="EMBL/GenBank/DDBJ databases">
        <title>Tenacibaculum sp. LPB0136, isolated from marine environment.</title>
        <authorList>
            <person name="Kim E."/>
            <person name="Yi H."/>
        </authorList>
    </citation>
    <scope>NUCLEOTIDE SEQUENCE [LARGE SCALE GENOMIC DNA]</scope>
    <source>
        <strain evidence="7 8">LPB0136</strain>
    </source>
</reference>
<organism evidence="7 8">
    <name type="scientific">Tenacibaculum todarodis</name>
    <dbReference type="NCBI Taxonomy" id="1850252"/>
    <lineage>
        <taxon>Bacteria</taxon>
        <taxon>Pseudomonadati</taxon>
        <taxon>Bacteroidota</taxon>
        <taxon>Flavobacteriia</taxon>
        <taxon>Flavobacteriales</taxon>
        <taxon>Flavobacteriaceae</taxon>
        <taxon>Tenacibaculum</taxon>
    </lineage>
</organism>
<dbReference type="Proteomes" id="UP000181898">
    <property type="component" value="Chromosome"/>
</dbReference>
<dbReference type="Pfam" id="PF01943">
    <property type="entry name" value="Polysacc_synt"/>
    <property type="match status" value="1"/>
</dbReference>
<feature type="transmembrane region" description="Helical" evidence="6">
    <location>
        <begin position="108"/>
        <end position="126"/>
    </location>
</feature>
<feature type="transmembrane region" description="Helical" evidence="6">
    <location>
        <begin position="12"/>
        <end position="34"/>
    </location>
</feature>
<feature type="transmembrane region" description="Helical" evidence="6">
    <location>
        <begin position="147"/>
        <end position="168"/>
    </location>
</feature>
<dbReference type="STRING" id="1850252.LPB136_06585"/>
<dbReference type="KEGG" id="ten:LPB136_06585"/>
<feature type="transmembrane region" description="Helical" evidence="6">
    <location>
        <begin position="379"/>
        <end position="400"/>
    </location>
</feature>
<sequence>MKKALISVTFFNFFAAGITFLINIILARLFPIAVFGRINLLLSLSAIFIIFFQFGFNNSMVVFYNKNKQDEADFDLLNYITKRYRNFLCFSIPILVLLFIVIDKYYQFSFWEILFLLSSTLFIAIYRFFSTYYQALGKWNKYNFLNVAINVLKGAVLVLGAIIMIYLFKNELNYEMYLKLYVLYGILLLFIGIIASHKIIGFKNKKTYNNKEFNGVLMSLGFTNIVIALTMRLDNVIIENFVGVEAVAIYSAANTLALIFPLITGSIMRVLMKEISRDSNYYLTKILKFQKKYFLHLIVLIGLIILVSPYLIELFFGERFRDSIRIFQILITVYVGGIFFTPLEAYFYNEQPKRIFTVKLIQFLLFFVMAIIMVQYYSIIGVALAVVFCRLIIWSYLYFLSRKRLKKVKI</sequence>
<evidence type="ECO:0000313" key="8">
    <source>
        <dbReference type="Proteomes" id="UP000181898"/>
    </source>
</evidence>
<feature type="transmembrane region" description="Helical" evidence="6">
    <location>
        <begin position="251"/>
        <end position="272"/>
    </location>
</feature>
<dbReference type="EMBL" id="CP018155">
    <property type="protein sequence ID" value="APG65044.1"/>
    <property type="molecule type" value="Genomic_DNA"/>
</dbReference>
<dbReference type="InterPro" id="IPR002797">
    <property type="entry name" value="Polysacc_synth"/>
</dbReference>
<keyword evidence="5 6" id="KW-0472">Membrane</keyword>
<feature type="transmembrane region" description="Helical" evidence="6">
    <location>
        <begin position="213"/>
        <end position="231"/>
    </location>
</feature>
<evidence type="ECO:0000256" key="2">
    <source>
        <dbReference type="ARBA" id="ARBA00022475"/>
    </source>
</evidence>
<dbReference type="AlphaFoldDB" id="A0A1L3JIV3"/>
<feature type="transmembrane region" description="Helical" evidence="6">
    <location>
        <begin position="180"/>
        <end position="201"/>
    </location>
</feature>
<feature type="transmembrane region" description="Helical" evidence="6">
    <location>
        <begin position="355"/>
        <end position="373"/>
    </location>
</feature>
<evidence type="ECO:0000256" key="4">
    <source>
        <dbReference type="ARBA" id="ARBA00022989"/>
    </source>
</evidence>
<evidence type="ECO:0000256" key="1">
    <source>
        <dbReference type="ARBA" id="ARBA00004651"/>
    </source>
</evidence>
<comment type="subcellular location">
    <subcellularLocation>
        <location evidence="1">Cell membrane</location>
        <topology evidence="1">Multi-pass membrane protein</topology>
    </subcellularLocation>
</comment>
<proteinExistence type="predicted"/>
<keyword evidence="3 6" id="KW-0812">Transmembrane</keyword>
<gene>
    <name evidence="7" type="ORF">LPB136_06585</name>
</gene>
<accession>A0A1L3JIV3</accession>
<dbReference type="GO" id="GO:0005886">
    <property type="term" value="C:plasma membrane"/>
    <property type="evidence" value="ECO:0007669"/>
    <property type="project" value="UniProtKB-SubCell"/>
</dbReference>
<keyword evidence="4 6" id="KW-1133">Transmembrane helix</keyword>
<feature type="transmembrane region" description="Helical" evidence="6">
    <location>
        <begin position="324"/>
        <end position="343"/>
    </location>
</feature>
<feature type="transmembrane region" description="Helical" evidence="6">
    <location>
        <begin position="40"/>
        <end position="64"/>
    </location>
</feature>
<dbReference type="PANTHER" id="PTHR30250">
    <property type="entry name" value="PST FAMILY PREDICTED COLANIC ACID TRANSPORTER"/>
    <property type="match status" value="1"/>
</dbReference>
<evidence type="ECO:0000256" key="5">
    <source>
        <dbReference type="ARBA" id="ARBA00023136"/>
    </source>
</evidence>
<evidence type="ECO:0000313" key="7">
    <source>
        <dbReference type="EMBL" id="APG65044.1"/>
    </source>
</evidence>
<protein>
    <recommendedName>
        <fullName evidence="9">Polysaccharide biosynthesis protein C-terminal domain-containing protein</fullName>
    </recommendedName>
</protein>
<evidence type="ECO:0000256" key="3">
    <source>
        <dbReference type="ARBA" id="ARBA00022692"/>
    </source>
</evidence>
<keyword evidence="8" id="KW-1185">Reference proteome</keyword>
<keyword evidence="2" id="KW-1003">Cell membrane</keyword>
<evidence type="ECO:0008006" key="9">
    <source>
        <dbReference type="Google" id="ProtNLM"/>
    </source>
</evidence>
<name>A0A1L3JIV3_9FLAO</name>
<dbReference type="InterPro" id="IPR050833">
    <property type="entry name" value="Poly_Biosynth_Transport"/>
</dbReference>
<dbReference type="RefSeq" id="WP_072555370.1">
    <property type="nucleotide sequence ID" value="NZ_CP018155.1"/>
</dbReference>
<dbReference type="OrthoDB" id="1224790at2"/>